<keyword evidence="3" id="KW-0547">Nucleotide-binding</keyword>
<dbReference type="InterPro" id="IPR045851">
    <property type="entry name" value="AMP-bd_C_sf"/>
</dbReference>
<dbReference type="InterPro" id="IPR042099">
    <property type="entry name" value="ANL_N_sf"/>
</dbReference>
<evidence type="ECO:0000256" key="1">
    <source>
        <dbReference type="ARBA" id="ARBA00006432"/>
    </source>
</evidence>
<evidence type="ECO:0000256" key="2">
    <source>
        <dbReference type="ARBA" id="ARBA00022598"/>
    </source>
</evidence>
<protein>
    <submittedName>
        <fullName evidence="8">Unannotated protein</fullName>
    </submittedName>
</protein>
<evidence type="ECO:0000259" key="6">
    <source>
        <dbReference type="Pfam" id="PF13193"/>
    </source>
</evidence>
<dbReference type="NCBIfam" id="NF002937">
    <property type="entry name" value="PRK03584.1"/>
    <property type="match status" value="1"/>
</dbReference>
<evidence type="ECO:0000256" key="3">
    <source>
        <dbReference type="ARBA" id="ARBA00022741"/>
    </source>
</evidence>
<name>A0A6J6Q3A8_9ZZZZ</name>
<dbReference type="InterPro" id="IPR000873">
    <property type="entry name" value="AMP-dep_synth/lig_dom"/>
</dbReference>
<accession>A0A6J6Q3A8</accession>
<dbReference type="InterPro" id="IPR025110">
    <property type="entry name" value="AMP-bd_C"/>
</dbReference>
<dbReference type="InterPro" id="IPR032387">
    <property type="entry name" value="ACAS_N"/>
</dbReference>
<feature type="domain" description="AMP-binding enzyme C-terminal" evidence="6">
    <location>
        <begin position="537"/>
        <end position="611"/>
    </location>
</feature>
<evidence type="ECO:0000256" key="4">
    <source>
        <dbReference type="ARBA" id="ARBA00022840"/>
    </source>
</evidence>
<feature type="domain" description="AMP-dependent synthetase/ligase" evidence="5">
    <location>
        <begin position="99"/>
        <end position="469"/>
    </location>
</feature>
<dbReference type="SUPFAM" id="SSF56801">
    <property type="entry name" value="Acetyl-CoA synthetase-like"/>
    <property type="match status" value="1"/>
</dbReference>
<dbReference type="GO" id="GO:0006629">
    <property type="term" value="P:lipid metabolic process"/>
    <property type="evidence" value="ECO:0007669"/>
    <property type="project" value="InterPro"/>
</dbReference>
<evidence type="ECO:0000313" key="8">
    <source>
        <dbReference type="EMBL" id="CAB4705266.1"/>
    </source>
</evidence>
<evidence type="ECO:0000259" key="7">
    <source>
        <dbReference type="Pfam" id="PF16177"/>
    </source>
</evidence>
<feature type="domain" description="Acetyl-coenzyme A synthetase N-terminal" evidence="7">
    <location>
        <begin position="40"/>
        <end position="94"/>
    </location>
</feature>
<reference evidence="8" key="1">
    <citation type="submission" date="2020-05" db="EMBL/GenBank/DDBJ databases">
        <authorList>
            <person name="Chiriac C."/>
            <person name="Salcher M."/>
            <person name="Ghai R."/>
            <person name="Kavagutti S V."/>
        </authorList>
    </citation>
    <scope>NUCLEOTIDE SEQUENCE</scope>
</reference>
<dbReference type="Gene3D" id="3.40.50.12780">
    <property type="entry name" value="N-terminal domain of ligase-like"/>
    <property type="match status" value="1"/>
</dbReference>
<dbReference type="AlphaFoldDB" id="A0A6J6Q3A8"/>
<organism evidence="8">
    <name type="scientific">freshwater metagenome</name>
    <dbReference type="NCBI Taxonomy" id="449393"/>
    <lineage>
        <taxon>unclassified sequences</taxon>
        <taxon>metagenomes</taxon>
        <taxon>ecological metagenomes</taxon>
    </lineage>
</organism>
<dbReference type="GO" id="GO:0005524">
    <property type="term" value="F:ATP binding"/>
    <property type="evidence" value="ECO:0007669"/>
    <property type="project" value="UniProtKB-KW"/>
</dbReference>
<proteinExistence type="inferred from homology"/>
<dbReference type="EMBL" id="CAEZXP010000006">
    <property type="protein sequence ID" value="CAB4705266.1"/>
    <property type="molecule type" value="Genomic_DNA"/>
</dbReference>
<dbReference type="InterPro" id="IPR005914">
    <property type="entry name" value="Acac_CoA_synth"/>
</dbReference>
<dbReference type="Pfam" id="PF16177">
    <property type="entry name" value="ACAS_N"/>
    <property type="match status" value="1"/>
</dbReference>
<sequence>MSAPVPPLLWTPPAGFAETTELARYERWLAAERGLTFPDYHALQRWSTTDIEGFWGSLWEFFEVEAGTPYERVLGSRSMPGADWFPGARLNLAQHVFRRRDPNAIAIHHQSETEPLRDISWGELTELTARVQAGLEALGVGPGDRVCAYLPNIPEAAAALFATAALGAIWSCCSPDFGVRSVVDRFAQIEPKVLITVDGYVYGGKPAARLDAVAEMRANLPTLEATVLLPYLDRSAELPGTIRWETFLQPGTLHFEQVPFAHPLWVVYSSGTTGLPKPLVHGQGGVLLEHWKQVQLHWDARAGDRLYWYSSTGWMMWNLLLGGLLTEASVITYDGSPGHPDMNVQWRLAAEAGATCFGTSAAFIAASMKAGVRPADVGDLSTIRAIGSTGSPLSPDGFRWIYEQVNPDVWLFSMSGGTDVCTAFIGGVPTLPVHEGELQASSLGAAIEAWDEQGNALVEEVGELVLTEPMPSMPVALWGDTDGTRYHDSYFGMYDGIWRHGDWIRFTDRNSAVIYGRSDSTINRRGIRMGTAELYRAVLASDDIVDALVVDIPKEDTDGWMPLFVVLRPGAVLTPELVADLKRRVREDCSPRHVPDEIRQIAEVPRTLSGKILEVPVKRILMGARPHDVASPDALANPAALEVFADLAADINSRLA</sequence>
<comment type="similarity">
    <text evidence="1">Belongs to the ATP-dependent AMP-binding enzyme family.</text>
</comment>
<keyword evidence="2" id="KW-0436">Ligase</keyword>
<dbReference type="Pfam" id="PF00501">
    <property type="entry name" value="AMP-binding"/>
    <property type="match status" value="1"/>
</dbReference>
<dbReference type="Pfam" id="PF13193">
    <property type="entry name" value="AMP-binding_C"/>
    <property type="match status" value="1"/>
</dbReference>
<dbReference type="PANTHER" id="PTHR42921:SF1">
    <property type="entry name" value="ACETOACETYL-COA SYNTHETASE"/>
    <property type="match status" value="1"/>
</dbReference>
<keyword evidence="4" id="KW-0067">ATP-binding</keyword>
<dbReference type="GO" id="GO:0030729">
    <property type="term" value="F:acetoacetate-CoA ligase activity"/>
    <property type="evidence" value="ECO:0007669"/>
    <property type="project" value="InterPro"/>
</dbReference>
<gene>
    <name evidence="8" type="ORF">UFOPK2399_01622</name>
</gene>
<dbReference type="Gene3D" id="3.30.300.30">
    <property type="match status" value="1"/>
</dbReference>
<evidence type="ECO:0000259" key="5">
    <source>
        <dbReference type="Pfam" id="PF00501"/>
    </source>
</evidence>
<dbReference type="InterPro" id="IPR020845">
    <property type="entry name" value="AMP-binding_CS"/>
</dbReference>
<dbReference type="PANTHER" id="PTHR42921">
    <property type="entry name" value="ACETOACETYL-COA SYNTHETASE"/>
    <property type="match status" value="1"/>
</dbReference>
<dbReference type="PROSITE" id="PS00455">
    <property type="entry name" value="AMP_BINDING"/>
    <property type="match status" value="1"/>
</dbReference>
<dbReference type="NCBIfam" id="TIGR01217">
    <property type="entry name" value="ac_ac_CoA_syn"/>
    <property type="match status" value="1"/>
</dbReference>